<proteinExistence type="inferred from homology"/>
<evidence type="ECO:0000313" key="4">
    <source>
        <dbReference type="Proteomes" id="UP000287601"/>
    </source>
</evidence>
<dbReference type="InterPro" id="IPR006442">
    <property type="entry name" value="Antitoxin_Phd/YefM"/>
</dbReference>
<dbReference type="RefSeq" id="WP_128744836.1">
    <property type="nucleotide sequence ID" value="NZ_CP035281.1"/>
</dbReference>
<dbReference type="InterPro" id="IPR051405">
    <property type="entry name" value="phD/YefM_antitoxin"/>
</dbReference>
<dbReference type="Pfam" id="PF02604">
    <property type="entry name" value="PhdYeFM_antitox"/>
    <property type="match status" value="1"/>
</dbReference>
<keyword evidence="4" id="KW-1185">Reference proteome</keyword>
<evidence type="ECO:0000313" key="3">
    <source>
        <dbReference type="EMBL" id="QAT42182.1"/>
    </source>
</evidence>
<sequence length="90" mass="10467">MLAVNYSTIRNNLKNYCDLVTDNCETVIVTRKDEKNVVMISLDEYNNMLENLFIMSDKVNYARLLESKEQFDKHQGVTKTTEELEALANE</sequence>
<dbReference type="Proteomes" id="UP000287601">
    <property type="component" value="Chromosome"/>
</dbReference>
<protein>
    <recommendedName>
        <fullName evidence="2">Antitoxin</fullName>
    </recommendedName>
</protein>
<dbReference type="Gene3D" id="1.10.1220.170">
    <property type="match status" value="1"/>
</dbReference>
<dbReference type="KEGG" id="amij:EQM06_02445"/>
<evidence type="ECO:0000256" key="2">
    <source>
        <dbReference type="RuleBase" id="RU362080"/>
    </source>
</evidence>
<gene>
    <name evidence="3" type="ORF">EQM06_02445</name>
</gene>
<name>A0A410PT88_9FIRM</name>
<dbReference type="InterPro" id="IPR036165">
    <property type="entry name" value="YefM-like_sf"/>
</dbReference>
<reference evidence="3 4" key="1">
    <citation type="submission" date="2019-01" db="EMBL/GenBank/DDBJ databases">
        <title>Draft genomes of a novel of Aminipila strains.</title>
        <authorList>
            <person name="Ma S."/>
        </authorList>
    </citation>
    <scope>NUCLEOTIDE SEQUENCE [LARGE SCALE GENOMIC DNA]</scope>
    <source>
        <strain evidence="4">JN-39</strain>
    </source>
</reference>
<comment type="similarity">
    <text evidence="1 2">Belongs to the phD/YefM antitoxin family.</text>
</comment>
<evidence type="ECO:0000256" key="1">
    <source>
        <dbReference type="ARBA" id="ARBA00009981"/>
    </source>
</evidence>
<dbReference type="Gene3D" id="3.40.1620.10">
    <property type="entry name" value="YefM-like domain"/>
    <property type="match status" value="1"/>
</dbReference>
<dbReference type="EMBL" id="CP035281">
    <property type="protein sequence ID" value="QAT42182.1"/>
    <property type="molecule type" value="Genomic_DNA"/>
</dbReference>
<dbReference type="OrthoDB" id="6427at2"/>
<dbReference type="SUPFAM" id="SSF143120">
    <property type="entry name" value="YefM-like"/>
    <property type="match status" value="1"/>
</dbReference>
<comment type="function">
    <text evidence="2">Antitoxin component of a type II toxin-antitoxin (TA) system.</text>
</comment>
<organism evidence="3 4">
    <name type="scientific">Aminipila luticellarii</name>
    <dbReference type="NCBI Taxonomy" id="2507160"/>
    <lineage>
        <taxon>Bacteria</taxon>
        <taxon>Bacillati</taxon>
        <taxon>Bacillota</taxon>
        <taxon>Clostridia</taxon>
        <taxon>Peptostreptococcales</taxon>
        <taxon>Anaerovoracaceae</taxon>
        <taxon>Aminipila</taxon>
    </lineage>
</organism>
<accession>A0A410PT88</accession>
<dbReference type="PANTHER" id="PTHR33713:SF6">
    <property type="entry name" value="ANTITOXIN YEFM"/>
    <property type="match status" value="1"/>
</dbReference>
<dbReference type="AlphaFoldDB" id="A0A410PT88"/>
<dbReference type="PANTHER" id="PTHR33713">
    <property type="entry name" value="ANTITOXIN YAFN-RELATED"/>
    <property type="match status" value="1"/>
</dbReference>